<dbReference type="OrthoDB" id="1918800at2759"/>
<dbReference type="EnsemblPlants" id="Zm00001eb011820_T001">
    <property type="protein sequence ID" value="Zm00001eb011820_P001"/>
    <property type="gene ID" value="Zm00001eb011820"/>
</dbReference>
<reference evidence="2" key="3">
    <citation type="submission" date="2021-05" db="UniProtKB">
        <authorList>
            <consortium name="EnsemblPlants"/>
        </authorList>
    </citation>
    <scope>IDENTIFICATION</scope>
    <source>
        <strain evidence="2">cv. B73</strain>
    </source>
</reference>
<evidence type="ECO:0000313" key="3">
    <source>
        <dbReference type="Proteomes" id="UP000007305"/>
    </source>
</evidence>
<protein>
    <submittedName>
        <fullName evidence="2">Uncharacterized protein</fullName>
    </submittedName>
</protein>
<feature type="region of interest" description="Disordered" evidence="1">
    <location>
        <begin position="1"/>
        <end position="30"/>
    </location>
</feature>
<feature type="compositionally biased region" description="Basic and acidic residues" evidence="1">
    <location>
        <begin position="1"/>
        <end position="22"/>
    </location>
</feature>
<dbReference type="Proteomes" id="UP000007305">
    <property type="component" value="Chromosome 1"/>
</dbReference>
<keyword evidence="3" id="KW-1185">Reference proteome</keyword>
<proteinExistence type="evidence at protein level"/>
<accession>A0A804LHM6</accession>
<evidence type="ECO:0007829" key="4">
    <source>
        <dbReference type="PeptideAtlas" id="A0A804LHM6"/>
    </source>
</evidence>
<evidence type="ECO:0000256" key="1">
    <source>
        <dbReference type="SAM" id="MobiDB-lite"/>
    </source>
</evidence>
<dbReference type="AlphaFoldDB" id="A0A804LHM6"/>
<reference evidence="2" key="2">
    <citation type="submission" date="2019-07" db="EMBL/GenBank/DDBJ databases">
        <authorList>
            <person name="Seetharam A."/>
            <person name="Woodhouse M."/>
            <person name="Cannon E."/>
        </authorList>
    </citation>
    <scope>NUCLEOTIDE SEQUENCE [LARGE SCALE GENOMIC DNA]</scope>
    <source>
        <strain evidence="2">cv. B73</strain>
    </source>
</reference>
<sequence>MDKAKGAPFKLSEDPNAEERHASCRGNPATNEWIPSANTVRLGEHSPVYPMQVQGRLQSASLLTNASLSKLLLLPFRCTRRQTSQAEATAEGLYISSHENSDGCFPPLPLE</sequence>
<reference evidence="3" key="1">
    <citation type="submission" date="2015-12" db="EMBL/GenBank/DDBJ databases">
        <title>Update maize B73 reference genome by single molecule sequencing technologies.</title>
        <authorList>
            <consortium name="Maize Genome Sequencing Project"/>
            <person name="Ware D."/>
        </authorList>
    </citation>
    <scope>NUCLEOTIDE SEQUENCE [LARGE SCALE GENOMIC DNA]</scope>
    <source>
        <strain evidence="3">cv. B73</strain>
    </source>
</reference>
<keyword evidence="4" id="KW-1267">Proteomics identification</keyword>
<evidence type="ECO:0000313" key="2">
    <source>
        <dbReference type="EnsemblPlants" id="Zm00001eb011820_P001"/>
    </source>
</evidence>
<gene>
    <name evidence="2" type="primary">LOC100275298</name>
</gene>
<organism evidence="2 3">
    <name type="scientific">Zea mays</name>
    <name type="common">Maize</name>
    <dbReference type="NCBI Taxonomy" id="4577"/>
    <lineage>
        <taxon>Eukaryota</taxon>
        <taxon>Viridiplantae</taxon>
        <taxon>Streptophyta</taxon>
        <taxon>Embryophyta</taxon>
        <taxon>Tracheophyta</taxon>
        <taxon>Spermatophyta</taxon>
        <taxon>Magnoliopsida</taxon>
        <taxon>Liliopsida</taxon>
        <taxon>Poales</taxon>
        <taxon>Poaceae</taxon>
        <taxon>PACMAD clade</taxon>
        <taxon>Panicoideae</taxon>
        <taxon>Andropogonodae</taxon>
        <taxon>Andropogoneae</taxon>
        <taxon>Tripsacinae</taxon>
        <taxon>Zea</taxon>
    </lineage>
</organism>
<name>A0A804LHM6_MAIZE</name>
<dbReference type="Gramene" id="Zm00001eb011820_T001">
    <property type="protein sequence ID" value="Zm00001eb011820_P001"/>
    <property type="gene ID" value="Zm00001eb011820"/>
</dbReference>